<dbReference type="InterPro" id="IPR050638">
    <property type="entry name" value="AA-Vitamin_Transporters"/>
</dbReference>
<comment type="subcellular location">
    <subcellularLocation>
        <location evidence="1">Membrane</location>
        <topology evidence="1">Multi-pass membrane protein</topology>
    </subcellularLocation>
</comment>
<feature type="transmembrane region" description="Helical" evidence="6">
    <location>
        <begin position="37"/>
        <end position="55"/>
    </location>
</feature>
<dbReference type="PANTHER" id="PTHR32322">
    <property type="entry name" value="INNER MEMBRANE TRANSPORTER"/>
    <property type="match status" value="1"/>
</dbReference>
<feature type="transmembrane region" description="Helical" evidence="6">
    <location>
        <begin position="275"/>
        <end position="293"/>
    </location>
</feature>
<evidence type="ECO:0000256" key="2">
    <source>
        <dbReference type="ARBA" id="ARBA00007362"/>
    </source>
</evidence>
<dbReference type="Pfam" id="PF00892">
    <property type="entry name" value="EamA"/>
    <property type="match status" value="2"/>
</dbReference>
<evidence type="ECO:0000313" key="8">
    <source>
        <dbReference type="EMBL" id="ATQ41386.1"/>
    </source>
</evidence>
<feature type="transmembrane region" description="Helical" evidence="6">
    <location>
        <begin position="217"/>
        <end position="241"/>
    </location>
</feature>
<feature type="transmembrane region" description="Helical" evidence="6">
    <location>
        <begin position="101"/>
        <end position="122"/>
    </location>
</feature>
<feature type="domain" description="EamA" evidence="7">
    <location>
        <begin position="12"/>
        <end position="146"/>
    </location>
</feature>
<organism evidence="8 9">
    <name type="scientific">Caulobacter mirabilis</name>
    <dbReference type="NCBI Taxonomy" id="69666"/>
    <lineage>
        <taxon>Bacteria</taxon>
        <taxon>Pseudomonadati</taxon>
        <taxon>Pseudomonadota</taxon>
        <taxon>Alphaproteobacteria</taxon>
        <taxon>Caulobacterales</taxon>
        <taxon>Caulobacteraceae</taxon>
        <taxon>Caulobacter</taxon>
    </lineage>
</organism>
<dbReference type="OrthoDB" id="7158585at2"/>
<comment type="similarity">
    <text evidence="2">Belongs to the EamA transporter family.</text>
</comment>
<proteinExistence type="inferred from homology"/>
<feature type="transmembrane region" description="Helical" evidence="6">
    <location>
        <begin position="248"/>
        <end position="269"/>
    </location>
</feature>
<accession>A0A2D2ATR6</accession>
<dbReference type="InterPro" id="IPR000620">
    <property type="entry name" value="EamA_dom"/>
</dbReference>
<reference evidence="8 9" key="1">
    <citation type="submission" date="2017-10" db="EMBL/GenBank/DDBJ databases">
        <title>Genome sequence of Caulobacter mirabilis FWC38.</title>
        <authorList>
            <person name="Fiebig A."/>
            <person name="Crosson S."/>
        </authorList>
    </citation>
    <scope>NUCLEOTIDE SEQUENCE [LARGE SCALE GENOMIC DNA]</scope>
    <source>
        <strain evidence="8 9">FWC 38</strain>
    </source>
</reference>
<evidence type="ECO:0000256" key="3">
    <source>
        <dbReference type="ARBA" id="ARBA00022692"/>
    </source>
</evidence>
<evidence type="ECO:0000256" key="4">
    <source>
        <dbReference type="ARBA" id="ARBA00022989"/>
    </source>
</evidence>
<evidence type="ECO:0000313" key="9">
    <source>
        <dbReference type="Proteomes" id="UP000228945"/>
    </source>
</evidence>
<name>A0A2D2ATR6_9CAUL</name>
<dbReference type="EMBL" id="CP024201">
    <property type="protein sequence ID" value="ATQ41386.1"/>
    <property type="molecule type" value="Genomic_DNA"/>
</dbReference>
<dbReference type="Gene3D" id="1.10.3730.20">
    <property type="match status" value="1"/>
</dbReference>
<keyword evidence="4 6" id="KW-1133">Transmembrane helix</keyword>
<evidence type="ECO:0000256" key="5">
    <source>
        <dbReference type="ARBA" id="ARBA00023136"/>
    </source>
</evidence>
<evidence type="ECO:0000256" key="6">
    <source>
        <dbReference type="SAM" id="Phobius"/>
    </source>
</evidence>
<dbReference type="RefSeq" id="WP_099620642.1">
    <property type="nucleotide sequence ID" value="NZ_CP024201.1"/>
</dbReference>
<protein>
    <recommendedName>
        <fullName evidence="7">EamA domain-containing protein</fullName>
    </recommendedName>
</protein>
<feature type="transmembrane region" description="Helical" evidence="6">
    <location>
        <begin position="75"/>
        <end position="95"/>
    </location>
</feature>
<feature type="domain" description="EamA" evidence="7">
    <location>
        <begin position="162"/>
        <end position="292"/>
    </location>
</feature>
<dbReference type="PANTHER" id="PTHR32322:SF2">
    <property type="entry name" value="EAMA DOMAIN-CONTAINING PROTEIN"/>
    <property type="match status" value="1"/>
</dbReference>
<keyword evidence="9" id="KW-1185">Reference proteome</keyword>
<feature type="transmembrane region" description="Helical" evidence="6">
    <location>
        <begin position="12"/>
        <end position="31"/>
    </location>
</feature>
<sequence>MGVSNRNLDWVVLGLLVVAWGSAFALLKVAVTDIPPVWTSVGRLWVATAVLWLICAARGERTPPLSVARVSPWPWYLVLGLVGLAAPFMLFATAAASLPSAVNAICNGASPVFTVALAHFVLADERLTFRRALGVAMGFVGLVVLVGPRLQGGVTVEAAALGLSITAAALYAASNVITRKAPTVSPTAGALMMCGSGAVLATIGALVIAGPPPLPPIGAAAAVVTLGVFSTGLGTVGYVWLIQRRGPVFTSMAIYLVPLWATAVGVGLMGERPGWTAFAALALVLGGVALTTARRRA</sequence>
<dbReference type="KEGG" id="cmb:CSW64_02625"/>
<dbReference type="AlphaFoldDB" id="A0A2D2ATR6"/>
<evidence type="ECO:0000256" key="1">
    <source>
        <dbReference type="ARBA" id="ARBA00004141"/>
    </source>
</evidence>
<gene>
    <name evidence="8" type="ORF">CSW64_02625</name>
</gene>
<dbReference type="GO" id="GO:0016020">
    <property type="term" value="C:membrane"/>
    <property type="evidence" value="ECO:0007669"/>
    <property type="project" value="UniProtKB-SubCell"/>
</dbReference>
<keyword evidence="3 6" id="KW-0812">Transmembrane</keyword>
<feature type="transmembrane region" description="Helical" evidence="6">
    <location>
        <begin position="158"/>
        <end position="178"/>
    </location>
</feature>
<feature type="transmembrane region" description="Helical" evidence="6">
    <location>
        <begin position="190"/>
        <end position="211"/>
    </location>
</feature>
<dbReference type="SUPFAM" id="SSF103481">
    <property type="entry name" value="Multidrug resistance efflux transporter EmrE"/>
    <property type="match status" value="2"/>
</dbReference>
<feature type="transmembrane region" description="Helical" evidence="6">
    <location>
        <begin position="129"/>
        <end position="146"/>
    </location>
</feature>
<keyword evidence="5 6" id="KW-0472">Membrane</keyword>
<dbReference type="InterPro" id="IPR037185">
    <property type="entry name" value="EmrE-like"/>
</dbReference>
<dbReference type="Proteomes" id="UP000228945">
    <property type="component" value="Chromosome"/>
</dbReference>
<evidence type="ECO:0000259" key="7">
    <source>
        <dbReference type="Pfam" id="PF00892"/>
    </source>
</evidence>